<organism evidence="1 2">
    <name type="scientific">Lyophyllum shimeji</name>
    <name type="common">Hon-shimeji</name>
    <name type="synonym">Tricholoma shimeji</name>
    <dbReference type="NCBI Taxonomy" id="47721"/>
    <lineage>
        <taxon>Eukaryota</taxon>
        <taxon>Fungi</taxon>
        <taxon>Dikarya</taxon>
        <taxon>Basidiomycota</taxon>
        <taxon>Agaricomycotina</taxon>
        <taxon>Agaricomycetes</taxon>
        <taxon>Agaricomycetidae</taxon>
        <taxon>Agaricales</taxon>
        <taxon>Tricholomatineae</taxon>
        <taxon>Lyophyllaceae</taxon>
        <taxon>Lyophyllum</taxon>
    </lineage>
</organism>
<protein>
    <recommendedName>
        <fullName evidence="3">F-box domain-containing protein</fullName>
    </recommendedName>
</protein>
<evidence type="ECO:0000313" key="2">
    <source>
        <dbReference type="Proteomes" id="UP001063166"/>
    </source>
</evidence>
<gene>
    <name evidence="1" type="ORF">LshimejAT787_1204540</name>
</gene>
<dbReference type="Proteomes" id="UP001063166">
    <property type="component" value="Unassembled WGS sequence"/>
</dbReference>
<dbReference type="Gene3D" id="3.80.10.10">
    <property type="entry name" value="Ribonuclease Inhibitor"/>
    <property type="match status" value="1"/>
</dbReference>
<dbReference type="EMBL" id="BRPK01000012">
    <property type="protein sequence ID" value="GLB43005.1"/>
    <property type="molecule type" value="Genomic_DNA"/>
</dbReference>
<name>A0A9P3PU93_LYOSH</name>
<sequence length="544" mass="61812">MHACLAVPELLSTIFNHICAIHDDDDEYRETEDQDGDETGNPRAFEVDRNTLAALARTCRAFAEPAHDALWYHQATLGPLVRVMPLDLWRVVEETPGRHSVTFVRGLEATDWGRFDYYARKVRTLGYVWPRTGLGIHMDAMIMLASYRPVHSLLPNLRRFAFSTSSPCHPDTQTALLFAQCLLNSNVVDVDLTLAGTDAGIPVFISDIRRTCPRIEVLKVRWHEYEYTAENEVIDALNELMSSLSYLRKLDLDPTHCDAPLHISALPVLEYLSLGWLCFDSEIVQELQERTSLEVIFPGLRRFTFSATSWEDATAKINLIQNPLTSLVVSILPDFRNRHLDLYPSPLHAIQFNNFMHALTRHPCRTSLVHLSLTEDPWPRDHGGMFTSDPPDLNVLCQLQGIEVLTLRMPFAKVIDNGWLENAAAGWPRLRRLTILNRTETTLEGLAPLVRRCPSLKDISIGTVLKPFDIQRLEPSAGNMHIDMIDFTTVSRIERETLGVSKCLLRMFPRLREVYGGGQADRSTWDDLQEHLDIYADEHPLASV</sequence>
<evidence type="ECO:0000313" key="1">
    <source>
        <dbReference type="EMBL" id="GLB43005.1"/>
    </source>
</evidence>
<dbReference type="SUPFAM" id="SSF52047">
    <property type="entry name" value="RNI-like"/>
    <property type="match status" value="1"/>
</dbReference>
<keyword evidence="2" id="KW-1185">Reference proteome</keyword>
<dbReference type="InterPro" id="IPR032675">
    <property type="entry name" value="LRR_dom_sf"/>
</dbReference>
<reference evidence="1" key="1">
    <citation type="submission" date="2022-07" db="EMBL/GenBank/DDBJ databases">
        <title>The genome of Lyophyllum shimeji provides insight into the initial evolution of ectomycorrhizal fungal genome.</title>
        <authorList>
            <person name="Kobayashi Y."/>
            <person name="Shibata T."/>
            <person name="Hirakawa H."/>
            <person name="Shigenobu S."/>
            <person name="Nishiyama T."/>
            <person name="Yamada A."/>
            <person name="Hasebe M."/>
            <person name="Kawaguchi M."/>
        </authorList>
    </citation>
    <scope>NUCLEOTIDE SEQUENCE</scope>
    <source>
        <strain evidence="1">AT787</strain>
    </source>
</reference>
<comment type="caution">
    <text evidence="1">The sequence shown here is derived from an EMBL/GenBank/DDBJ whole genome shotgun (WGS) entry which is preliminary data.</text>
</comment>
<dbReference type="OrthoDB" id="3067012at2759"/>
<dbReference type="AlphaFoldDB" id="A0A9P3PU93"/>
<accession>A0A9P3PU93</accession>
<proteinExistence type="predicted"/>
<evidence type="ECO:0008006" key="3">
    <source>
        <dbReference type="Google" id="ProtNLM"/>
    </source>
</evidence>